<feature type="domain" description="Vps52 coiled-coil" evidence="6">
    <location>
        <begin position="80"/>
        <end position="256"/>
    </location>
</feature>
<gene>
    <name evidence="8" type="ORF">MOQ_001090</name>
</gene>
<dbReference type="GO" id="GO:0019905">
    <property type="term" value="F:syntaxin binding"/>
    <property type="evidence" value="ECO:0007669"/>
    <property type="project" value="TreeGrafter"/>
</dbReference>
<feature type="domain" description="Vps52 C-terminal" evidence="7">
    <location>
        <begin position="303"/>
        <end position="437"/>
    </location>
</feature>
<dbReference type="GO" id="GO:0000938">
    <property type="term" value="C:GARP complex"/>
    <property type="evidence" value="ECO:0007669"/>
    <property type="project" value="TreeGrafter"/>
</dbReference>
<dbReference type="Proteomes" id="UP000007350">
    <property type="component" value="Unassembled WGS sequence"/>
</dbReference>
<evidence type="ECO:0000259" key="7">
    <source>
        <dbReference type="Pfam" id="PF20655"/>
    </source>
</evidence>
<dbReference type="InterPro" id="IPR048319">
    <property type="entry name" value="Vps52_CC"/>
</dbReference>
<evidence type="ECO:0000256" key="4">
    <source>
        <dbReference type="ARBA" id="ARBA00022927"/>
    </source>
</evidence>
<dbReference type="GO" id="GO:0015031">
    <property type="term" value="P:protein transport"/>
    <property type="evidence" value="ECO:0007669"/>
    <property type="project" value="UniProtKB-KW"/>
</dbReference>
<evidence type="ECO:0000313" key="9">
    <source>
        <dbReference type="Proteomes" id="UP000007350"/>
    </source>
</evidence>
<evidence type="ECO:0000256" key="2">
    <source>
        <dbReference type="ARBA" id="ARBA00008180"/>
    </source>
</evidence>
<dbReference type="EMBL" id="AHKC01005110">
    <property type="protein sequence ID" value="EKF38699.1"/>
    <property type="molecule type" value="Genomic_DNA"/>
</dbReference>
<evidence type="ECO:0000256" key="1">
    <source>
        <dbReference type="ARBA" id="ARBA00004601"/>
    </source>
</evidence>
<proteinExistence type="inferred from homology"/>
<dbReference type="PANTHER" id="PTHR14190">
    <property type="entry name" value="SUPPRESSOR OF ACTIN MUTATIONS 2/VACUOLAR PROTEIN SORTING 52"/>
    <property type="match status" value="1"/>
</dbReference>
<comment type="caution">
    <text evidence="8">The sequence shown here is derived from an EMBL/GenBank/DDBJ whole genome shotgun (WGS) entry which is preliminary data.</text>
</comment>
<dbReference type="GO" id="GO:0005829">
    <property type="term" value="C:cytosol"/>
    <property type="evidence" value="ECO:0007669"/>
    <property type="project" value="GOC"/>
</dbReference>
<dbReference type="GO" id="GO:0006896">
    <property type="term" value="P:Golgi to vacuole transport"/>
    <property type="evidence" value="ECO:0007669"/>
    <property type="project" value="TreeGrafter"/>
</dbReference>
<dbReference type="GO" id="GO:0042147">
    <property type="term" value="P:retrograde transport, endosome to Golgi"/>
    <property type="evidence" value="ECO:0007669"/>
    <property type="project" value="TreeGrafter"/>
</dbReference>
<comment type="subcellular location">
    <subcellularLocation>
        <location evidence="1">Golgi apparatus</location>
        <location evidence="1">trans-Golgi network</location>
    </subcellularLocation>
</comment>
<dbReference type="GO" id="GO:0032456">
    <property type="term" value="P:endocytic recycling"/>
    <property type="evidence" value="ECO:0007669"/>
    <property type="project" value="TreeGrafter"/>
</dbReference>
<evidence type="ECO:0000259" key="6">
    <source>
        <dbReference type="Pfam" id="PF04129"/>
    </source>
</evidence>
<keyword evidence="3" id="KW-0813">Transport</keyword>
<evidence type="ECO:0008006" key="10">
    <source>
        <dbReference type="Google" id="ProtNLM"/>
    </source>
</evidence>
<evidence type="ECO:0000256" key="5">
    <source>
        <dbReference type="ARBA" id="ARBA00023034"/>
    </source>
</evidence>
<dbReference type="AlphaFoldDB" id="K2NLR1"/>
<feature type="domain" description="Vps52 C-terminal" evidence="7">
    <location>
        <begin position="463"/>
        <end position="581"/>
    </location>
</feature>
<dbReference type="InterPro" id="IPR048361">
    <property type="entry name" value="Vps52_C"/>
</dbReference>
<keyword evidence="9" id="KW-1185">Reference proteome</keyword>
<sequence length="855" mass="97188">MRMCPETLHASIGDDFDCKLRTMAAKFTTEELAELAHVDLNEAFVEANICNKTFDAELSRCVSQKLCDDFVQTFLGDDAVPSLHLQMQDCDESLAGIEHILERFIVNLESIQHDIGDVRERLKRIGVSLTHARKAEQAVWSVASRLIVPPDVVRIIIHSNDEELGPQFKLSMQQLLMFLRYRKEGSCQIESGANTRIPFAACRIYAEQLEILDRLTVHACVKTKRFLSKKLTYLSVKNTNVYVQQEHVLKPHTFYVHFLRAAVPLLRHPHQNGEMDPESPVLLPYRIAKALYDELRGEYTEIMSQLYLDRFRHYVMSLNAMEKSTQTVNAGVSPVAYVLPLLIESQGLIPSTAFELGERAAILNEVLSPPLVPLLERAKRRLHFYEETFRSLNVLLCDAVTHEFLFTFAFFSGDMSIFVDVFKPTIQFIVDYVSEVMLGQTGGSVTRAMRDQFPQASVNPNCRYDCYGLLLLIRLCHDFRSLMKDVRRLSCLEGFYDSLLLLFWPAFQRNYERQMLSLRLADVISLSRVLLHRRGGNEYEWVRCVHPLSKQYAAFALSLVTISSGCGFDGKTDDSTLSLRSNSVDDVNGSTENMNNTDEINFAELRRIAWRAIEAERVSDSADSASRFAVLTGNLNFMRVEVLRLLRDVGKQLAERGTTHPETREIYVIAFFLNNIRCIMSTWSDFLLTSDSSSLEEDYRALEEVERTQRSGYVDALLRMYFPFLYHVVQQEEAAEGDPAKFLESADAFTHNWKRELDGVCGAVRSMVADPGHEGELLAQVCMEVLLRNTRLHGCVSRVFAAASSSSLDADGVSRPMRSFIVTNQQMLQHMRTLATIPEDQEEVVSSAKLGEGER</sequence>
<dbReference type="OrthoDB" id="19482at2759"/>
<keyword evidence="5" id="KW-0333">Golgi apparatus</keyword>
<reference evidence="8 9" key="1">
    <citation type="journal article" date="2012" name="BMC Genomics">
        <title>Comparative genomic analysis of human infective Trypanosoma cruzi lineages with the bat-restricted subspecies T. cruzi marinkellei.</title>
        <authorList>
            <person name="Franzen O."/>
            <person name="Talavera-Lopez C."/>
            <person name="Ochaya S."/>
            <person name="Butler C.E."/>
            <person name="Messenger L.A."/>
            <person name="Lewis M.D."/>
            <person name="Llewellyn M.S."/>
            <person name="Marinkelle C.J."/>
            <person name="Tyler K.M."/>
            <person name="Miles M.A."/>
            <person name="Andersson B."/>
        </authorList>
    </citation>
    <scope>NUCLEOTIDE SEQUENCE [LARGE SCALE GENOMIC DNA]</scope>
    <source>
        <strain evidence="8 9">B7</strain>
    </source>
</reference>
<keyword evidence="4" id="KW-0653">Protein transport</keyword>
<dbReference type="Pfam" id="PF04129">
    <property type="entry name" value="Vps52_CC"/>
    <property type="match status" value="1"/>
</dbReference>
<comment type="similarity">
    <text evidence="2">Belongs to the VPS52 family.</text>
</comment>
<evidence type="ECO:0000256" key="3">
    <source>
        <dbReference type="ARBA" id="ARBA00022448"/>
    </source>
</evidence>
<dbReference type="PANTHER" id="PTHR14190:SF7">
    <property type="entry name" value="VACUOLAR PROTEIN SORTING-ASSOCIATED PROTEIN 52 HOMOLOG"/>
    <property type="match status" value="1"/>
</dbReference>
<dbReference type="InterPro" id="IPR007258">
    <property type="entry name" value="Vps52"/>
</dbReference>
<name>K2NLR1_TRYCR</name>
<dbReference type="Pfam" id="PF20655">
    <property type="entry name" value="Vps52_C"/>
    <property type="match status" value="2"/>
</dbReference>
<evidence type="ECO:0000313" key="8">
    <source>
        <dbReference type="EMBL" id="EKF38699.1"/>
    </source>
</evidence>
<accession>K2NLR1</accession>
<protein>
    <recommendedName>
        <fullName evidence="10">Vacuolar protein sorting protein</fullName>
    </recommendedName>
</protein>
<organism evidence="8 9">
    <name type="scientific">Trypanosoma cruzi marinkellei</name>
    <dbReference type="NCBI Taxonomy" id="85056"/>
    <lineage>
        <taxon>Eukaryota</taxon>
        <taxon>Discoba</taxon>
        <taxon>Euglenozoa</taxon>
        <taxon>Kinetoplastea</taxon>
        <taxon>Metakinetoplastina</taxon>
        <taxon>Trypanosomatida</taxon>
        <taxon>Trypanosomatidae</taxon>
        <taxon>Trypanosoma</taxon>
        <taxon>Schizotrypanum</taxon>
    </lineage>
</organism>